<evidence type="ECO:0000256" key="8">
    <source>
        <dbReference type="SAM" id="Phobius"/>
    </source>
</evidence>
<feature type="transmembrane region" description="Helical" evidence="8">
    <location>
        <begin position="542"/>
        <end position="564"/>
    </location>
</feature>
<dbReference type="GO" id="GO:0005886">
    <property type="term" value="C:plasma membrane"/>
    <property type="evidence" value="ECO:0007669"/>
    <property type="project" value="UniProtKB-SubCell"/>
</dbReference>
<evidence type="ECO:0000313" key="10">
    <source>
        <dbReference type="RefSeq" id="XP_017033604.1"/>
    </source>
</evidence>
<evidence type="ECO:0000256" key="6">
    <source>
        <dbReference type="ARBA" id="ARBA00023170"/>
    </source>
</evidence>
<evidence type="ECO:0000256" key="2">
    <source>
        <dbReference type="ARBA" id="ARBA00022475"/>
    </source>
</evidence>
<reference evidence="10" key="1">
    <citation type="submission" date="2025-08" db="UniProtKB">
        <authorList>
            <consortium name="RefSeq"/>
        </authorList>
    </citation>
    <scope>IDENTIFICATION</scope>
    <source>
        <strain evidence="10">14028-0561.14</strain>
        <tissue evidence="10">Whole fly</tissue>
    </source>
</reference>
<dbReference type="Proteomes" id="UP001652661">
    <property type="component" value="Chromosome 3R"/>
</dbReference>
<sequence>MVKGSDYAQLQFLNKFIDIIHNERVFETIIMLWHHEDENCTLQHWNPQGVSFLRSNELGEIRVRATFNKRAVAIVCLTGNSYYDAQLLEVVAGAFETMRQERILLWTQNKLSKKYIKWISIQAEKHKFIRMLVLEIGDLPSIVPSYRLEAFPTPHFTRIKNISRFEKIKFYNRKYNFQGKTIFVKPSTDEEGNVATSLYPITRLEDMEVIEFAQKYNGSLKVLDGSNSNDEACDIQFSPQIITLGNVSTQMDFVNPLAAASLLVIVPCSSELSLEDVLRRLEVLTWMWYLLCVYGSFVCVETLILVVTHRLTGESRPLTLWNPLMNLRAFRAILGLPFPELRRASLSLRQLFLAITLFGFIFSNFFSCKLSALLTSPIKRAQVQNFEELRDSGIITVTNDYVRSYIENEIDPEFFRRVIPKFIAIGHLERVKLFSSLNKSYSFILLSTNWQYYDQFQRVVGHKFYCKSQDLIITENLPWVYVMPNNSVYNWPLSRFLISVHESGISTHWMKSIIKRLVKAFKVKLPQAKTEATPIRLQNLNWLWHLLVLGYVMATLVFIIEILITKKRNRRRRNGNGSQV</sequence>
<keyword evidence="5 8" id="KW-0472">Membrane</keyword>
<evidence type="ECO:0000256" key="7">
    <source>
        <dbReference type="ARBA" id="ARBA00023180"/>
    </source>
</evidence>
<dbReference type="PANTHER" id="PTHR42643:SF41">
    <property type="entry name" value="IONOTROPIC RECEPTOR 20A-RELATED"/>
    <property type="match status" value="1"/>
</dbReference>
<evidence type="ECO:0000256" key="1">
    <source>
        <dbReference type="ARBA" id="ARBA00004651"/>
    </source>
</evidence>
<feature type="transmembrane region" description="Helical" evidence="8">
    <location>
        <begin position="351"/>
        <end position="374"/>
    </location>
</feature>
<protein>
    <submittedName>
        <fullName evidence="10">Uncharacterized protein</fullName>
    </submittedName>
</protein>
<accession>A0A6P4JFH8</accession>
<feature type="transmembrane region" description="Helical" evidence="8">
    <location>
        <begin position="286"/>
        <end position="308"/>
    </location>
</feature>
<keyword evidence="6" id="KW-0675">Receptor</keyword>
<evidence type="ECO:0000256" key="4">
    <source>
        <dbReference type="ARBA" id="ARBA00022989"/>
    </source>
</evidence>
<evidence type="ECO:0000256" key="5">
    <source>
        <dbReference type="ARBA" id="ARBA00023136"/>
    </source>
</evidence>
<dbReference type="OrthoDB" id="6353409at2759"/>
<keyword evidence="3 8" id="KW-0812">Transmembrane</keyword>
<dbReference type="InterPro" id="IPR052192">
    <property type="entry name" value="Insect_Ionotropic_Sensory_Rcpt"/>
</dbReference>
<proteinExistence type="predicted"/>
<name>A0A6P4JFH8_DROKI</name>
<dbReference type="RefSeq" id="XP_017033604.1">
    <property type="nucleotide sequence ID" value="XM_017178115.1"/>
</dbReference>
<dbReference type="GeneID" id="108082641"/>
<dbReference type="AlphaFoldDB" id="A0A6P4JFH8"/>
<keyword evidence="7" id="KW-0325">Glycoprotein</keyword>
<dbReference type="PANTHER" id="PTHR42643">
    <property type="entry name" value="IONOTROPIC RECEPTOR 20A-RELATED"/>
    <property type="match status" value="1"/>
</dbReference>
<comment type="subcellular location">
    <subcellularLocation>
        <location evidence="1">Cell membrane</location>
        <topology evidence="1">Multi-pass membrane protein</topology>
    </subcellularLocation>
</comment>
<organism evidence="9 10">
    <name type="scientific">Drosophila kikkawai</name>
    <name type="common">Fruit fly</name>
    <dbReference type="NCBI Taxonomy" id="30033"/>
    <lineage>
        <taxon>Eukaryota</taxon>
        <taxon>Metazoa</taxon>
        <taxon>Ecdysozoa</taxon>
        <taxon>Arthropoda</taxon>
        <taxon>Hexapoda</taxon>
        <taxon>Insecta</taxon>
        <taxon>Pterygota</taxon>
        <taxon>Neoptera</taxon>
        <taxon>Endopterygota</taxon>
        <taxon>Diptera</taxon>
        <taxon>Brachycera</taxon>
        <taxon>Muscomorpha</taxon>
        <taxon>Ephydroidea</taxon>
        <taxon>Drosophilidae</taxon>
        <taxon>Drosophila</taxon>
        <taxon>Sophophora</taxon>
    </lineage>
</organism>
<keyword evidence="9" id="KW-1185">Reference proteome</keyword>
<keyword evidence="4 8" id="KW-1133">Transmembrane helix</keyword>
<evidence type="ECO:0000313" key="9">
    <source>
        <dbReference type="Proteomes" id="UP001652661"/>
    </source>
</evidence>
<evidence type="ECO:0000256" key="3">
    <source>
        <dbReference type="ARBA" id="ARBA00022692"/>
    </source>
</evidence>
<keyword evidence="2" id="KW-1003">Cell membrane</keyword>
<gene>
    <name evidence="10" type="primary">LOC108082641</name>
</gene>